<dbReference type="InterPro" id="IPR029063">
    <property type="entry name" value="SAM-dependent_MTases_sf"/>
</dbReference>
<keyword evidence="3" id="KW-1185">Reference proteome</keyword>
<dbReference type="Pfam" id="PF05175">
    <property type="entry name" value="MTS"/>
    <property type="match status" value="1"/>
</dbReference>
<reference evidence="2 3" key="1">
    <citation type="submission" date="2024-03" db="EMBL/GenBank/DDBJ databases">
        <title>Human intestinal bacterial collection.</title>
        <authorList>
            <person name="Pauvert C."/>
            <person name="Hitch T.C.A."/>
            <person name="Clavel T."/>
        </authorList>
    </citation>
    <scope>NUCLEOTIDE SEQUENCE [LARGE SCALE GENOMIC DNA]</scope>
    <source>
        <strain evidence="2 3">CLA-AA-H95</strain>
    </source>
</reference>
<keyword evidence="2" id="KW-0808">Transferase</keyword>
<dbReference type="PANTHER" id="PTHR47739">
    <property type="entry name" value="TRNA1(VAL) (ADENINE(37)-N6)-METHYLTRANSFERASE"/>
    <property type="match status" value="1"/>
</dbReference>
<dbReference type="PANTHER" id="PTHR47739:SF1">
    <property type="entry name" value="TRNA1(VAL) (ADENINE(37)-N6)-METHYLTRANSFERASE"/>
    <property type="match status" value="1"/>
</dbReference>
<dbReference type="RefSeq" id="WP_022213291.1">
    <property type="nucleotide sequence ID" value="NZ_JBBMEI010000014.1"/>
</dbReference>
<dbReference type="InterPro" id="IPR050210">
    <property type="entry name" value="tRNA_Adenine-N(6)_MTase"/>
</dbReference>
<evidence type="ECO:0000313" key="2">
    <source>
        <dbReference type="EMBL" id="MEQ2357938.1"/>
    </source>
</evidence>
<gene>
    <name evidence="2" type="ORF">WMO75_06215</name>
</gene>
<dbReference type="InterPro" id="IPR007848">
    <property type="entry name" value="Small_mtfrase_dom"/>
</dbReference>
<keyword evidence="2" id="KW-0489">Methyltransferase</keyword>
<dbReference type="EC" id="2.1.1.223" evidence="2"/>
<dbReference type="Gene3D" id="3.40.50.150">
    <property type="entry name" value="Vaccinia Virus protein VP39"/>
    <property type="match status" value="1"/>
</dbReference>
<proteinExistence type="predicted"/>
<dbReference type="Proteomes" id="UP001446032">
    <property type="component" value="Unassembled WGS sequence"/>
</dbReference>
<comment type="caution">
    <text evidence="2">The sequence shown here is derived from an EMBL/GenBank/DDBJ whole genome shotgun (WGS) entry which is preliminary data.</text>
</comment>
<dbReference type="CDD" id="cd02440">
    <property type="entry name" value="AdoMet_MTases"/>
    <property type="match status" value="1"/>
</dbReference>
<name>A0ABV1AID7_9FIRM</name>
<sequence>MERNPQTDLVHPGERVDDLQNGFYVIQNPEKFCFGMDAVLLSGFAKIRKNARVLDMGTGTGIIPILLKGRGKGEHLTGLEIQEECADMAARSVAYNSLESAIDIVCGDIKEAAGIFGAASFDVVTSNPPYMIGEHGLRNPYMAKAIARHEVLCTLEDVVSQASRVLKDRGHFFMVHRPFRLAEIFQVLMKYKLEPKRMQLVYPYIDREPNMVLIEACKGGNSRITVERPLIVYEKPGEYTKAILEIYGMV</sequence>
<dbReference type="SUPFAM" id="SSF53335">
    <property type="entry name" value="S-adenosyl-L-methionine-dependent methyltransferases"/>
    <property type="match status" value="1"/>
</dbReference>
<dbReference type="GO" id="GO:0008168">
    <property type="term" value="F:methyltransferase activity"/>
    <property type="evidence" value="ECO:0007669"/>
    <property type="project" value="UniProtKB-KW"/>
</dbReference>
<dbReference type="EMBL" id="JBBMEI010000014">
    <property type="protein sequence ID" value="MEQ2357938.1"/>
    <property type="molecule type" value="Genomic_DNA"/>
</dbReference>
<protein>
    <submittedName>
        <fullName evidence="2">tRNA1(Val) (Adenine(37)-N6)-methyltransferase</fullName>
        <ecNumber evidence="2">2.1.1.223</ecNumber>
    </submittedName>
</protein>
<organism evidence="2 3">
    <name type="scientific">Blautia intestinihominis</name>
    <dbReference type="NCBI Taxonomy" id="3133152"/>
    <lineage>
        <taxon>Bacteria</taxon>
        <taxon>Bacillati</taxon>
        <taxon>Bacillota</taxon>
        <taxon>Clostridia</taxon>
        <taxon>Lachnospirales</taxon>
        <taxon>Lachnospiraceae</taxon>
        <taxon>Blautia</taxon>
    </lineage>
</organism>
<accession>A0ABV1AID7</accession>
<dbReference type="GO" id="GO:0032259">
    <property type="term" value="P:methylation"/>
    <property type="evidence" value="ECO:0007669"/>
    <property type="project" value="UniProtKB-KW"/>
</dbReference>
<feature type="domain" description="Methyltransferase small" evidence="1">
    <location>
        <begin position="39"/>
        <end position="179"/>
    </location>
</feature>
<evidence type="ECO:0000313" key="3">
    <source>
        <dbReference type="Proteomes" id="UP001446032"/>
    </source>
</evidence>
<evidence type="ECO:0000259" key="1">
    <source>
        <dbReference type="Pfam" id="PF05175"/>
    </source>
</evidence>